<dbReference type="InterPro" id="IPR026592">
    <property type="entry name" value="BamE"/>
</dbReference>
<evidence type="ECO:0000259" key="7">
    <source>
        <dbReference type="Pfam" id="PF04355"/>
    </source>
</evidence>
<feature type="compositionally biased region" description="Pro residues" evidence="5">
    <location>
        <begin position="168"/>
        <end position="183"/>
    </location>
</feature>
<keyword evidence="9" id="KW-1185">Reference proteome</keyword>
<dbReference type="InterPro" id="IPR007450">
    <property type="entry name" value="BamE_dom"/>
</dbReference>
<comment type="similarity">
    <text evidence="4">Belongs to the BamE family.</text>
</comment>
<dbReference type="EMBL" id="JBHLTN010000016">
    <property type="protein sequence ID" value="MFC0592605.1"/>
    <property type="molecule type" value="Genomic_DNA"/>
</dbReference>
<comment type="caution">
    <text evidence="8">The sequence shown here is derived from an EMBL/GenBank/DDBJ whole genome shotgun (WGS) entry which is preliminary data.</text>
</comment>
<dbReference type="InterPro" id="IPR037873">
    <property type="entry name" value="BamE-like"/>
</dbReference>
<keyword evidence="1 4" id="KW-0732">Signal</keyword>
<evidence type="ECO:0000256" key="4">
    <source>
        <dbReference type="HAMAP-Rule" id="MF_00925"/>
    </source>
</evidence>
<comment type="subcellular location">
    <subcellularLocation>
        <location evidence="4">Cell outer membrane</location>
        <topology evidence="4">Lipid-anchor</topology>
    </subcellularLocation>
</comment>
<name>A0ABV6PRZ8_9BURK</name>
<evidence type="ECO:0000313" key="9">
    <source>
        <dbReference type="Proteomes" id="UP001589834"/>
    </source>
</evidence>
<evidence type="ECO:0000313" key="8">
    <source>
        <dbReference type="EMBL" id="MFC0592605.1"/>
    </source>
</evidence>
<dbReference type="Gene3D" id="3.30.1450.10">
    <property type="match status" value="1"/>
</dbReference>
<evidence type="ECO:0000256" key="5">
    <source>
        <dbReference type="SAM" id="MobiDB-lite"/>
    </source>
</evidence>
<dbReference type="Proteomes" id="UP001589834">
    <property type="component" value="Unassembled WGS sequence"/>
</dbReference>
<feature type="chain" id="PRO_5045926431" description="Outer membrane protein assembly factor BamE" evidence="6">
    <location>
        <begin position="32"/>
        <end position="183"/>
    </location>
</feature>
<feature type="domain" description="Outer membrane protein assembly factor BamE" evidence="7">
    <location>
        <begin position="49"/>
        <end position="118"/>
    </location>
</feature>
<keyword evidence="3 4" id="KW-0998">Cell outer membrane</keyword>
<feature type="region of interest" description="Disordered" evidence="5">
    <location>
        <begin position="149"/>
        <end position="183"/>
    </location>
</feature>
<feature type="compositionally biased region" description="Low complexity" evidence="5">
    <location>
        <begin position="154"/>
        <end position="167"/>
    </location>
</feature>
<comment type="subunit">
    <text evidence="4">Part of the Bam complex.</text>
</comment>
<evidence type="ECO:0000256" key="2">
    <source>
        <dbReference type="ARBA" id="ARBA00023136"/>
    </source>
</evidence>
<protein>
    <recommendedName>
        <fullName evidence="4">Outer membrane protein assembly factor BamE</fullName>
    </recommendedName>
</protein>
<keyword evidence="4" id="KW-0449">Lipoprotein</keyword>
<accession>A0ABV6PRZ8</accession>
<gene>
    <name evidence="4" type="primary">bamE</name>
    <name evidence="8" type="ORF">ACFFGG_08555</name>
</gene>
<evidence type="ECO:0000256" key="3">
    <source>
        <dbReference type="ARBA" id="ARBA00023237"/>
    </source>
</evidence>
<proteinExistence type="inferred from homology"/>
<dbReference type="PROSITE" id="PS51257">
    <property type="entry name" value="PROKAR_LIPOPROTEIN"/>
    <property type="match status" value="1"/>
</dbReference>
<dbReference type="HAMAP" id="MF_00925">
    <property type="entry name" value="OM_assembly_BamE"/>
    <property type="match status" value="1"/>
</dbReference>
<feature type="signal peptide" evidence="6">
    <location>
        <begin position="1"/>
        <end position="31"/>
    </location>
</feature>
<dbReference type="RefSeq" id="WP_293225957.1">
    <property type="nucleotide sequence ID" value="NZ_JBHLTN010000016.1"/>
</dbReference>
<dbReference type="Pfam" id="PF04355">
    <property type="entry name" value="BamE"/>
    <property type="match status" value="1"/>
</dbReference>
<dbReference type="PANTHER" id="PTHR37482">
    <property type="entry name" value="OUTER MEMBRANE PROTEIN ASSEMBLY FACTOR BAME"/>
    <property type="match status" value="1"/>
</dbReference>
<keyword evidence="4" id="KW-0564">Palmitate</keyword>
<sequence length="183" mass="20025">MPRPPVRHAGRVTLALCVAALVGACSSFNDATRDMANAITLYKPEVVQGNFVSKEQVAQLQPGMTRLQVRDLLGTPLMTSLFHNDRWDYVFTIARQGVKPQQYRLTLFFNGDALDHFEGDEMPSENEFVQRIGRDKTYKVPPLEATEEQLAKFPAPGASAAAAATAPTPEPPAGGYPPLDSPR</sequence>
<dbReference type="PANTHER" id="PTHR37482:SF1">
    <property type="entry name" value="OUTER MEMBRANE PROTEIN ASSEMBLY FACTOR BAME"/>
    <property type="match status" value="1"/>
</dbReference>
<reference evidence="8 9" key="1">
    <citation type="submission" date="2024-09" db="EMBL/GenBank/DDBJ databases">
        <authorList>
            <person name="Sun Q."/>
            <person name="Mori K."/>
        </authorList>
    </citation>
    <scope>NUCLEOTIDE SEQUENCE [LARGE SCALE GENOMIC DNA]</scope>
    <source>
        <strain evidence="8 9">NCAIM B.02336</strain>
    </source>
</reference>
<comment type="function">
    <text evidence="4">Part of the outer membrane protein assembly complex, which is involved in assembly and insertion of beta-barrel proteins into the outer membrane.</text>
</comment>
<organism evidence="8 9">
    <name type="scientific">Ottowia pentelensis</name>
    <dbReference type="NCBI Taxonomy" id="511108"/>
    <lineage>
        <taxon>Bacteria</taxon>
        <taxon>Pseudomonadati</taxon>
        <taxon>Pseudomonadota</taxon>
        <taxon>Betaproteobacteria</taxon>
        <taxon>Burkholderiales</taxon>
        <taxon>Comamonadaceae</taxon>
        <taxon>Ottowia</taxon>
    </lineage>
</organism>
<evidence type="ECO:0000256" key="6">
    <source>
        <dbReference type="SAM" id="SignalP"/>
    </source>
</evidence>
<evidence type="ECO:0000256" key="1">
    <source>
        <dbReference type="ARBA" id="ARBA00022729"/>
    </source>
</evidence>
<keyword evidence="2 4" id="KW-0472">Membrane</keyword>